<keyword evidence="5" id="KW-0067">ATP-binding</keyword>
<evidence type="ECO:0000259" key="9">
    <source>
        <dbReference type="SMART" id="SM00382"/>
    </source>
</evidence>
<dbReference type="PANTHER" id="PTHR15184:SF9">
    <property type="entry name" value="SPI-1 TYPE 3 SECRETION SYSTEM ATPASE"/>
    <property type="match status" value="1"/>
</dbReference>
<dbReference type="Pfam" id="PF00006">
    <property type="entry name" value="ATP-synt_ab"/>
    <property type="match status" value="1"/>
</dbReference>
<dbReference type="GO" id="GO:0005524">
    <property type="term" value="F:ATP binding"/>
    <property type="evidence" value="ECO:0007669"/>
    <property type="project" value="UniProtKB-KW"/>
</dbReference>
<evidence type="ECO:0000256" key="5">
    <source>
        <dbReference type="ARBA" id="ARBA00022840"/>
    </source>
</evidence>
<keyword evidence="6" id="KW-0653">Protein transport</keyword>
<feature type="non-terminal residue" evidence="10">
    <location>
        <position position="359"/>
    </location>
</feature>
<proteinExistence type="predicted"/>
<dbReference type="Gene3D" id="3.40.50.12240">
    <property type="match status" value="1"/>
</dbReference>
<dbReference type="CDD" id="cd01136">
    <property type="entry name" value="ATPase_flagellum-secretory_path_III"/>
    <property type="match status" value="1"/>
</dbReference>
<organism evidence="10">
    <name type="scientific">marine metagenome</name>
    <dbReference type="NCBI Taxonomy" id="408172"/>
    <lineage>
        <taxon>unclassified sequences</taxon>
        <taxon>metagenomes</taxon>
        <taxon>ecological metagenomes</taxon>
    </lineage>
</organism>
<evidence type="ECO:0000313" key="10">
    <source>
        <dbReference type="EMBL" id="SVC51391.1"/>
    </source>
</evidence>
<keyword evidence="7" id="KW-1278">Translocase</keyword>
<dbReference type="GO" id="GO:0008564">
    <property type="term" value="F:protein-exporting ATPase activity"/>
    <property type="evidence" value="ECO:0007669"/>
    <property type="project" value="UniProtKB-EC"/>
</dbReference>
<name>A0A382MVN5_9ZZZZ</name>
<comment type="subcellular location">
    <subcellularLocation>
        <location evidence="1">Cytoplasm</location>
    </subcellularLocation>
</comment>
<dbReference type="InterPro" id="IPR003593">
    <property type="entry name" value="AAA+_ATPase"/>
</dbReference>
<evidence type="ECO:0000256" key="2">
    <source>
        <dbReference type="ARBA" id="ARBA00022448"/>
    </source>
</evidence>
<gene>
    <name evidence="10" type="ORF">METZ01_LOCUS304245</name>
</gene>
<dbReference type="NCBIfam" id="TIGR01026">
    <property type="entry name" value="fliI_yscN"/>
    <property type="match status" value="1"/>
</dbReference>
<comment type="catalytic activity">
    <reaction evidence="8">
        <text>ATP + H2O + cellular proteinSide 1 = ADP + phosphate + cellular proteinSide 2.</text>
        <dbReference type="EC" id="7.4.2.8"/>
    </reaction>
</comment>
<keyword evidence="4" id="KW-0547">Nucleotide-binding</keyword>
<feature type="domain" description="AAA+ ATPase" evidence="9">
    <location>
        <begin position="162"/>
        <end position="343"/>
    </location>
</feature>
<dbReference type="InterPro" id="IPR004100">
    <property type="entry name" value="ATPase_F1/V1/A1_a/bsu_N"/>
</dbReference>
<dbReference type="FunFam" id="3.40.50.12240:FF:000002">
    <property type="entry name" value="Flagellum-specific ATP synthase FliI"/>
    <property type="match status" value="1"/>
</dbReference>
<keyword evidence="3" id="KW-0963">Cytoplasm</keyword>
<reference evidence="10" key="1">
    <citation type="submission" date="2018-05" db="EMBL/GenBank/DDBJ databases">
        <authorList>
            <person name="Lanie J.A."/>
            <person name="Ng W.-L."/>
            <person name="Kazmierczak K.M."/>
            <person name="Andrzejewski T.M."/>
            <person name="Davidsen T.M."/>
            <person name="Wayne K.J."/>
            <person name="Tettelin H."/>
            <person name="Glass J.I."/>
            <person name="Rusch D."/>
            <person name="Podicherti R."/>
            <person name="Tsui H.-C.T."/>
            <person name="Winkler M.E."/>
        </authorList>
    </citation>
    <scope>NUCLEOTIDE SEQUENCE</scope>
</reference>
<dbReference type="CDD" id="cd18117">
    <property type="entry name" value="ATP-synt_flagellum-secretory_path_III_N"/>
    <property type="match status" value="1"/>
</dbReference>
<dbReference type="GO" id="GO:0005737">
    <property type="term" value="C:cytoplasm"/>
    <property type="evidence" value="ECO:0007669"/>
    <property type="project" value="UniProtKB-SubCell"/>
</dbReference>
<dbReference type="GO" id="GO:0046933">
    <property type="term" value="F:proton-transporting ATP synthase activity, rotational mechanism"/>
    <property type="evidence" value="ECO:0007669"/>
    <property type="project" value="TreeGrafter"/>
</dbReference>
<dbReference type="InterPro" id="IPR000194">
    <property type="entry name" value="ATPase_F1/V1/A1_a/bsu_nucl-bd"/>
</dbReference>
<dbReference type="InterPro" id="IPR020003">
    <property type="entry name" value="ATPase_a/bsu_AS"/>
</dbReference>
<dbReference type="InterPro" id="IPR005714">
    <property type="entry name" value="ATPase_T3SS_FliI/YscN"/>
</dbReference>
<dbReference type="GO" id="GO:0016887">
    <property type="term" value="F:ATP hydrolysis activity"/>
    <property type="evidence" value="ECO:0007669"/>
    <property type="project" value="InterPro"/>
</dbReference>
<protein>
    <recommendedName>
        <fullName evidence="9">AAA+ ATPase domain-containing protein</fullName>
    </recommendedName>
</protein>
<dbReference type="InterPro" id="IPR050053">
    <property type="entry name" value="ATPase_alpha/beta_chains"/>
</dbReference>
<dbReference type="InterPro" id="IPR027417">
    <property type="entry name" value="P-loop_NTPase"/>
</dbReference>
<evidence type="ECO:0000256" key="1">
    <source>
        <dbReference type="ARBA" id="ARBA00004496"/>
    </source>
</evidence>
<dbReference type="EMBL" id="UINC01095365">
    <property type="protein sequence ID" value="SVC51391.1"/>
    <property type="molecule type" value="Genomic_DNA"/>
</dbReference>
<accession>A0A382MVN5</accession>
<evidence type="ECO:0000256" key="6">
    <source>
        <dbReference type="ARBA" id="ARBA00022927"/>
    </source>
</evidence>
<keyword evidence="2" id="KW-0813">Transport</keyword>
<dbReference type="GO" id="GO:0030254">
    <property type="term" value="P:protein secretion by the type III secretion system"/>
    <property type="evidence" value="ECO:0007669"/>
    <property type="project" value="InterPro"/>
</dbReference>
<dbReference type="PROSITE" id="PS00152">
    <property type="entry name" value="ATPASE_ALPHA_BETA"/>
    <property type="match status" value="1"/>
</dbReference>
<dbReference type="SMART" id="SM00382">
    <property type="entry name" value="AAA"/>
    <property type="match status" value="1"/>
</dbReference>
<dbReference type="Pfam" id="PF02874">
    <property type="entry name" value="ATP-synt_ab_N"/>
    <property type="match status" value="1"/>
</dbReference>
<evidence type="ECO:0000256" key="7">
    <source>
        <dbReference type="ARBA" id="ARBA00022967"/>
    </source>
</evidence>
<dbReference type="GO" id="GO:0030257">
    <property type="term" value="C:type III protein secretion system complex"/>
    <property type="evidence" value="ECO:0007669"/>
    <property type="project" value="InterPro"/>
</dbReference>
<evidence type="ECO:0000256" key="8">
    <source>
        <dbReference type="ARBA" id="ARBA00034006"/>
    </source>
</evidence>
<dbReference type="PANTHER" id="PTHR15184">
    <property type="entry name" value="ATP SYNTHASE"/>
    <property type="match status" value="1"/>
</dbReference>
<evidence type="ECO:0000256" key="3">
    <source>
        <dbReference type="ARBA" id="ARBA00022490"/>
    </source>
</evidence>
<dbReference type="SUPFAM" id="SSF52540">
    <property type="entry name" value="P-loop containing nucleoside triphosphate hydrolases"/>
    <property type="match status" value="1"/>
</dbReference>
<evidence type="ECO:0000256" key="4">
    <source>
        <dbReference type="ARBA" id="ARBA00022741"/>
    </source>
</evidence>
<dbReference type="AlphaFoldDB" id="A0A382MVN5"/>
<sequence>MIESLEKRFAFMEEGIKGVRTFEKIGTVRRVTGLIIESEGPEVSIGQVCSINSERHNEKIEAQVVGFKENTVLLMALESVHLIHPGCQVASKRNSNSVPYGPSLLGRIIDGMGRPIDGKGPLLAPQRDGFYAEPPNPLSRDLIAKPFATGIKSIDTFVPLGNGQRVGVFSGSGVGKSILLGMIARGSESDVNVISLVGERGRELREFVENDLGPEGMAKSVIVVSTSDQPAPMRIRASILATALAEGFRDQGSKVLLLMDSLTRFAMAQREIGLAAGEPPASRGYVPSVFSILPRLLERTGTSEKGAITAIYTVLVEGDDMNEPVADAVRGFLDGHIVLSRKLANANHFPAVDVLRSVS</sequence>